<accession>A0A0T5XBH9</accession>
<gene>
    <name evidence="8" type="ORF">HMPREF1705_02969</name>
</gene>
<evidence type="ECO:0000256" key="7">
    <source>
        <dbReference type="SAM" id="Coils"/>
    </source>
</evidence>
<proteinExistence type="inferred from homology"/>
<dbReference type="InterPro" id="IPR007793">
    <property type="entry name" value="DivIVA_fam"/>
</dbReference>
<dbReference type="STRING" id="592015.HMPREF1705_02969"/>
<dbReference type="OrthoDB" id="9815492at2"/>
<evidence type="ECO:0000256" key="3">
    <source>
        <dbReference type="ARBA" id="ARBA00022490"/>
    </source>
</evidence>
<dbReference type="eggNOG" id="COG3599">
    <property type="taxonomic scope" value="Bacteria"/>
</dbReference>
<sequence length="154" mass="17868">MNEVLSALDVINKDFKRSLRGYDPAEVDDFLDLVAESLHFYAEKCHEQERRIGQLERQLEDYRNLRDSLQEALLMAQQSADDKVEAAKREAEAIVSEARAKSEKMLEETSQLLNQYKMEIERMKKLKVAFVAEFKSIINKYAEMIEAEMSDVEG</sequence>
<reference evidence="9" key="1">
    <citation type="submission" date="2012-09" db="EMBL/GenBank/DDBJ databases">
        <authorList>
            <person name="Weinstock G."/>
            <person name="Sodergren E."/>
            <person name="Clifton S."/>
            <person name="Fulton L."/>
            <person name="Fulton B."/>
            <person name="Courtney L."/>
            <person name="Fronick C."/>
            <person name="Harrison M."/>
            <person name="Strong C."/>
            <person name="Farmer C."/>
            <person name="Delehaunty K."/>
            <person name="Markovic C."/>
            <person name="Hall O."/>
            <person name="Minx P."/>
            <person name="Tomlinson C."/>
            <person name="Mitreva M."/>
            <person name="Nelson J."/>
            <person name="Hou S."/>
            <person name="Wollam A."/>
            <person name="Pepin K.H."/>
            <person name="Johnson M."/>
            <person name="Bhonagiri V."/>
            <person name="Nash W.E."/>
            <person name="Suruliraj S."/>
            <person name="Warren W."/>
            <person name="Chinwalla A."/>
            <person name="Mardis E.R."/>
            <person name="Wilson R.K."/>
        </authorList>
    </citation>
    <scope>NUCLEOTIDE SEQUENCE [LARGE SCALE GENOMIC DNA]</scope>
    <source>
        <strain evidence="9">OS1</strain>
    </source>
</reference>
<name>A0A0T5XBH9_9BACT</name>
<keyword evidence="9" id="KW-1185">Reference proteome</keyword>
<evidence type="ECO:0000313" key="9">
    <source>
        <dbReference type="Proteomes" id="UP000005273"/>
    </source>
</evidence>
<comment type="subcellular location">
    <subcellularLocation>
        <location evidence="1">Cytoplasm</location>
    </subcellularLocation>
</comment>
<dbReference type="Pfam" id="PF05103">
    <property type="entry name" value="DivIVA"/>
    <property type="match status" value="1"/>
</dbReference>
<dbReference type="Proteomes" id="UP000005273">
    <property type="component" value="Unassembled WGS sequence"/>
</dbReference>
<dbReference type="GO" id="GO:0005737">
    <property type="term" value="C:cytoplasm"/>
    <property type="evidence" value="ECO:0007669"/>
    <property type="project" value="UniProtKB-SubCell"/>
</dbReference>
<evidence type="ECO:0000256" key="6">
    <source>
        <dbReference type="ARBA" id="ARBA00023306"/>
    </source>
</evidence>
<dbReference type="InterPro" id="IPR019933">
    <property type="entry name" value="DivIVA_domain"/>
</dbReference>
<dbReference type="NCBIfam" id="TIGR03544">
    <property type="entry name" value="DivI1A_domain"/>
    <property type="match status" value="1"/>
</dbReference>
<comment type="similarity">
    <text evidence="2">Belongs to the DivIVA family.</text>
</comment>
<dbReference type="RefSeq" id="WP_009201575.1">
    <property type="nucleotide sequence ID" value="NZ_ACJX03000001.1"/>
</dbReference>
<evidence type="ECO:0000256" key="1">
    <source>
        <dbReference type="ARBA" id="ARBA00004496"/>
    </source>
</evidence>
<evidence type="ECO:0000256" key="4">
    <source>
        <dbReference type="ARBA" id="ARBA00022618"/>
    </source>
</evidence>
<dbReference type="EMBL" id="ACJX03000001">
    <property type="protein sequence ID" value="KRT35721.1"/>
    <property type="molecule type" value="Genomic_DNA"/>
</dbReference>
<evidence type="ECO:0000313" key="8">
    <source>
        <dbReference type="EMBL" id="KRT35721.1"/>
    </source>
</evidence>
<keyword evidence="6" id="KW-0131">Cell cycle</keyword>
<dbReference type="PANTHER" id="PTHR35794:SF2">
    <property type="entry name" value="CELL DIVISION PROTEIN DIVIVA"/>
    <property type="match status" value="1"/>
</dbReference>
<feature type="coiled-coil region" evidence="7">
    <location>
        <begin position="38"/>
        <end position="126"/>
    </location>
</feature>
<dbReference type="Gene3D" id="6.10.250.660">
    <property type="match status" value="1"/>
</dbReference>
<evidence type="ECO:0000256" key="5">
    <source>
        <dbReference type="ARBA" id="ARBA00023054"/>
    </source>
</evidence>
<dbReference type="GO" id="GO:0051301">
    <property type="term" value="P:cell division"/>
    <property type="evidence" value="ECO:0007669"/>
    <property type="project" value="UniProtKB-KW"/>
</dbReference>
<keyword evidence="3" id="KW-0963">Cytoplasm</keyword>
<organism evidence="8 9">
    <name type="scientific">Acetomicrobium hydrogeniformans ATCC BAA-1850</name>
    <dbReference type="NCBI Taxonomy" id="592015"/>
    <lineage>
        <taxon>Bacteria</taxon>
        <taxon>Thermotogati</taxon>
        <taxon>Synergistota</taxon>
        <taxon>Synergistia</taxon>
        <taxon>Synergistales</taxon>
        <taxon>Acetomicrobiaceae</taxon>
        <taxon>Acetomicrobium</taxon>
    </lineage>
</organism>
<dbReference type="AlphaFoldDB" id="A0A0T5XBH9"/>
<comment type="caution">
    <text evidence="8">The sequence shown here is derived from an EMBL/GenBank/DDBJ whole genome shotgun (WGS) entry which is preliminary data.</text>
</comment>
<dbReference type="PANTHER" id="PTHR35794">
    <property type="entry name" value="CELL DIVISION PROTEIN DIVIVA"/>
    <property type="match status" value="1"/>
</dbReference>
<evidence type="ECO:0000256" key="2">
    <source>
        <dbReference type="ARBA" id="ARBA00009008"/>
    </source>
</evidence>
<keyword evidence="4" id="KW-0132">Cell division</keyword>
<keyword evidence="5 7" id="KW-0175">Coiled coil</keyword>
<protein>
    <submittedName>
        <fullName evidence="8">DivIVA domain protein</fullName>
    </submittedName>
</protein>